<sequence length="557" mass="60849">MWGLLRRRSPSGFSPSSTAEEVTAGIDASGLVAVVTGASSGIGAETCRVLAMRGVHVVMGIRNSSAGARVRDEILKQVPAAKVEMLGLDLSSMSSVRRFAANFNALNLPLNILMHCFQRMALRCIFQRITLIKVTAIESGIEGRIVIVSSTSYRYSYREGIRFDKINNESRFLPYAQSKFANVLHSNLLSSNLKEQEAKVTVNSLHPGAAATNIIRHWDFLGVSASLGKFLVKVVEQLFPRRQMWGLLRRRSPSGFSPSSTAEEVTAGIDGSGLVAIVTGASSGIGAETCRVLAMRGVHVVMGVRNSSAGEHVRDEIVKQVPAAKIEMLDLDLSSMSSVRKFTENFNAMNLPLNILINNAGIAFVPFNLSEDGIELHFSTNHLGHFLLTDLLLEKMKVTATETGIEGRIVIVASDSYRHPYREGIRFDKISDESGYNKILAYGQSKLANILHSNLLSSNLKEQDAKVAVNCLHPGAVATNIMRHWDFVNGMLSTVGKFFVKSVEQGAATVCYVALHPQIAGVTGKYFVDCNIIGLKSHALDMELSKRLWDFSLNLIH</sequence>
<reference evidence="1 2" key="1">
    <citation type="submission" date="2012-08" db="EMBL/GenBank/DDBJ databases">
        <title>Oryza genome evolution.</title>
        <authorList>
            <person name="Wing R.A."/>
        </authorList>
    </citation>
    <scope>NUCLEOTIDE SEQUENCE</scope>
</reference>
<organism evidence="1 2">
    <name type="scientific">Leersia perrieri</name>
    <dbReference type="NCBI Taxonomy" id="77586"/>
    <lineage>
        <taxon>Eukaryota</taxon>
        <taxon>Viridiplantae</taxon>
        <taxon>Streptophyta</taxon>
        <taxon>Embryophyta</taxon>
        <taxon>Tracheophyta</taxon>
        <taxon>Spermatophyta</taxon>
        <taxon>Magnoliopsida</taxon>
        <taxon>Liliopsida</taxon>
        <taxon>Poales</taxon>
        <taxon>Poaceae</taxon>
        <taxon>BOP clade</taxon>
        <taxon>Oryzoideae</taxon>
        <taxon>Oryzeae</taxon>
        <taxon>Oryzinae</taxon>
        <taxon>Leersia</taxon>
    </lineage>
</organism>
<dbReference type="InterPro" id="IPR036291">
    <property type="entry name" value="NAD(P)-bd_dom_sf"/>
</dbReference>
<dbReference type="HOGENOM" id="CLU_035944_0_0_1"/>
<dbReference type="Gramene" id="LPERR04G04430.1">
    <property type="protein sequence ID" value="LPERR04G04430.1"/>
    <property type="gene ID" value="LPERR04G04430"/>
</dbReference>
<dbReference type="PRINTS" id="PR00081">
    <property type="entry name" value="GDHRDH"/>
</dbReference>
<dbReference type="Proteomes" id="UP000032180">
    <property type="component" value="Chromosome 4"/>
</dbReference>
<dbReference type="PANTHER" id="PTHR48476:SF1">
    <property type="entry name" value="SHORT-CHAIN DEHYDROGENASE TIC 32, CHLOROPLASTIC-LIKE"/>
    <property type="match status" value="1"/>
</dbReference>
<reference evidence="1" key="3">
    <citation type="submission" date="2015-04" db="UniProtKB">
        <authorList>
            <consortium name="EnsemblPlants"/>
        </authorList>
    </citation>
    <scope>IDENTIFICATION</scope>
</reference>
<dbReference type="Pfam" id="PF00106">
    <property type="entry name" value="adh_short"/>
    <property type="match status" value="2"/>
</dbReference>
<evidence type="ECO:0008006" key="3">
    <source>
        <dbReference type="Google" id="ProtNLM"/>
    </source>
</evidence>
<dbReference type="PANTHER" id="PTHR48476">
    <property type="entry name" value="SHORT-CHAIN DEHYDROGENASE TIC 32, CHLOROPLASTIC-LIKE"/>
    <property type="match status" value="1"/>
</dbReference>
<accession>A0A0D9W391</accession>
<dbReference type="Gene3D" id="3.40.50.720">
    <property type="entry name" value="NAD(P)-binding Rossmann-like Domain"/>
    <property type="match status" value="2"/>
</dbReference>
<dbReference type="STRING" id="77586.A0A0D9W391"/>
<dbReference type="SUPFAM" id="SSF51735">
    <property type="entry name" value="NAD(P)-binding Rossmann-fold domains"/>
    <property type="match status" value="2"/>
</dbReference>
<reference evidence="2" key="2">
    <citation type="submission" date="2013-12" db="EMBL/GenBank/DDBJ databases">
        <authorList>
            <person name="Yu Y."/>
            <person name="Lee S."/>
            <person name="de Baynast K."/>
            <person name="Wissotski M."/>
            <person name="Liu L."/>
            <person name="Talag J."/>
            <person name="Goicoechea J."/>
            <person name="Angelova A."/>
            <person name="Jetty R."/>
            <person name="Kudrna D."/>
            <person name="Golser W."/>
            <person name="Rivera L."/>
            <person name="Zhang J."/>
            <person name="Wing R."/>
        </authorList>
    </citation>
    <scope>NUCLEOTIDE SEQUENCE</scope>
</reference>
<evidence type="ECO:0000313" key="2">
    <source>
        <dbReference type="Proteomes" id="UP000032180"/>
    </source>
</evidence>
<dbReference type="CDD" id="cd05327">
    <property type="entry name" value="retinol-DH_like_SDR_c_like"/>
    <property type="match status" value="1"/>
</dbReference>
<dbReference type="InterPro" id="IPR002347">
    <property type="entry name" value="SDR_fam"/>
</dbReference>
<dbReference type="EnsemblPlants" id="LPERR04G04430.1">
    <property type="protein sequence ID" value="LPERR04G04430.1"/>
    <property type="gene ID" value="LPERR04G04430"/>
</dbReference>
<name>A0A0D9W391_9ORYZ</name>
<dbReference type="InterPro" id="IPR055280">
    <property type="entry name" value="TIC32"/>
</dbReference>
<dbReference type="AlphaFoldDB" id="A0A0D9W391"/>
<protein>
    <recommendedName>
        <fullName evidence="3">Short-chain dehydrogenase TIC 32, chloroplastic</fullName>
    </recommendedName>
</protein>
<dbReference type="eggNOG" id="KOG1208">
    <property type="taxonomic scope" value="Eukaryota"/>
</dbReference>
<proteinExistence type="predicted"/>
<evidence type="ECO:0000313" key="1">
    <source>
        <dbReference type="EnsemblPlants" id="LPERR04G04430.1"/>
    </source>
</evidence>
<keyword evidence="2" id="KW-1185">Reference proteome</keyword>